<dbReference type="PROSITE" id="PS00892">
    <property type="entry name" value="HIT_1"/>
    <property type="match status" value="1"/>
</dbReference>
<keyword evidence="8" id="KW-0234">DNA repair</keyword>
<evidence type="ECO:0000256" key="8">
    <source>
        <dbReference type="ARBA" id="ARBA00023204"/>
    </source>
</evidence>
<dbReference type="PROSITE" id="PS51084">
    <property type="entry name" value="HIT_2"/>
    <property type="match status" value="1"/>
</dbReference>
<protein>
    <submittedName>
        <fullName evidence="12">HIT-like domain,Aprataxin, C2HE/C2H2/C2HC zinc finger,Zinc finger C2H2-type,Histidine triad, conserved</fullName>
    </submittedName>
</protein>
<dbReference type="OrthoDB" id="3512845at2759"/>
<dbReference type="GO" id="GO:1990165">
    <property type="term" value="F:single-strand break-containing DNA binding"/>
    <property type="evidence" value="ECO:0007669"/>
    <property type="project" value="TreeGrafter"/>
</dbReference>
<keyword evidence="2" id="KW-0479">Metal-binding</keyword>
<keyword evidence="3" id="KW-0227">DNA damage</keyword>
<dbReference type="InterPro" id="IPR019808">
    <property type="entry name" value="Histidine_triad_CS"/>
</dbReference>
<dbReference type="InterPro" id="IPR036265">
    <property type="entry name" value="HIT-like_sf"/>
</dbReference>
<gene>
    <name evidence="12" type="ORF">CINCED_3A008030</name>
</gene>
<dbReference type="Pfam" id="PF11969">
    <property type="entry name" value="DcpS_C"/>
    <property type="match status" value="1"/>
</dbReference>
<comment type="subcellular location">
    <subcellularLocation>
        <location evidence="1">Nucleus</location>
    </subcellularLocation>
</comment>
<evidence type="ECO:0000313" key="13">
    <source>
        <dbReference type="Proteomes" id="UP000325440"/>
    </source>
</evidence>
<evidence type="ECO:0000256" key="7">
    <source>
        <dbReference type="ARBA" id="ARBA00023125"/>
    </source>
</evidence>
<dbReference type="EMBL" id="CABPRJ010002452">
    <property type="protein sequence ID" value="VVC46247.1"/>
    <property type="molecule type" value="Genomic_DNA"/>
</dbReference>
<dbReference type="InterPro" id="IPR032566">
    <property type="entry name" value="Znf-C2HE"/>
</dbReference>
<evidence type="ECO:0000259" key="11">
    <source>
        <dbReference type="PROSITE" id="PS51084"/>
    </source>
</evidence>
<comment type="caution">
    <text evidence="10">Lacks conserved residue(s) required for the propagation of feature annotation.</text>
</comment>
<dbReference type="Pfam" id="PF16278">
    <property type="entry name" value="zf-C2HE"/>
    <property type="match status" value="1"/>
</dbReference>
<keyword evidence="9" id="KW-0539">Nucleus</keyword>
<evidence type="ECO:0000256" key="6">
    <source>
        <dbReference type="ARBA" id="ARBA00022833"/>
    </source>
</evidence>
<keyword evidence="5" id="KW-0378">Hydrolase</keyword>
<dbReference type="AlphaFoldDB" id="A0A5E4NQZ1"/>
<evidence type="ECO:0000256" key="5">
    <source>
        <dbReference type="ARBA" id="ARBA00022801"/>
    </source>
</evidence>
<dbReference type="GO" id="GO:0005634">
    <property type="term" value="C:nucleus"/>
    <property type="evidence" value="ECO:0007669"/>
    <property type="project" value="UniProtKB-SubCell"/>
</dbReference>
<dbReference type="GO" id="GO:0033699">
    <property type="term" value="F:DNA 5'-adenosine monophosphate hydrolase activity"/>
    <property type="evidence" value="ECO:0007669"/>
    <property type="project" value="TreeGrafter"/>
</dbReference>
<evidence type="ECO:0000256" key="9">
    <source>
        <dbReference type="ARBA" id="ARBA00023242"/>
    </source>
</evidence>
<dbReference type="SUPFAM" id="SSF54197">
    <property type="entry name" value="HIT-like"/>
    <property type="match status" value="1"/>
</dbReference>
<reference evidence="12 13" key="1">
    <citation type="submission" date="2019-08" db="EMBL/GenBank/DDBJ databases">
        <authorList>
            <person name="Alioto T."/>
            <person name="Alioto T."/>
            <person name="Gomez Garrido J."/>
        </authorList>
    </citation>
    <scope>NUCLEOTIDE SEQUENCE [LARGE SCALE GENOMIC DNA]</scope>
</reference>
<evidence type="ECO:0000256" key="2">
    <source>
        <dbReference type="ARBA" id="ARBA00022723"/>
    </source>
</evidence>
<evidence type="ECO:0000256" key="1">
    <source>
        <dbReference type="ARBA" id="ARBA00004123"/>
    </source>
</evidence>
<dbReference type="InterPro" id="IPR011146">
    <property type="entry name" value="HIT-like"/>
</dbReference>
<dbReference type="GO" id="GO:0003725">
    <property type="term" value="F:double-stranded RNA binding"/>
    <property type="evidence" value="ECO:0007669"/>
    <property type="project" value="TreeGrafter"/>
</dbReference>
<dbReference type="PANTHER" id="PTHR12486:SF4">
    <property type="entry name" value="APRATAXIN"/>
    <property type="match status" value="1"/>
</dbReference>
<evidence type="ECO:0000256" key="3">
    <source>
        <dbReference type="ARBA" id="ARBA00022763"/>
    </source>
</evidence>
<accession>A0A5E4NQZ1</accession>
<keyword evidence="13" id="KW-1185">Reference proteome</keyword>
<evidence type="ECO:0000256" key="4">
    <source>
        <dbReference type="ARBA" id="ARBA00022771"/>
    </source>
</evidence>
<organism evidence="12 13">
    <name type="scientific">Cinara cedri</name>
    <dbReference type="NCBI Taxonomy" id="506608"/>
    <lineage>
        <taxon>Eukaryota</taxon>
        <taxon>Metazoa</taxon>
        <taxon>Ecdysozoa</taxon>
        <taxon>Arthropoda</taxon>
        <taxon>Hexapoda</taxon>
        <taxon>Insecta</taxon>
        <taxon>Pterygota</taxon>
        <taxon>Neoptera</taxon>
        <taxon>Paraneoptera</taxon>
        <taxon>Hemiptera</taxon>
        <taxon>Sternorrhyncha</taxon>
        <taxon>Aphidomorpha</taxon>
        <taxon>Aphidoidea</taxon>
        <taxon>Aphididae</taxon>
        <taxon>Lachninae</taxon>
        <taxon>Cinara</taxon>
    </lineage>
</organism>
<dbReference type="InterPro" id="IPR013087">
    <property type="entry name" value="Znf_C2H2_type"/>
</dbReference>
<feature type="domain" description="HIT" evidence="11">
    <location>
        <begin position="4"/>
        <end position="109"/>
    </location>
</feature>
<dbReference type="Gene3D" id="3.30.428.10">
    <property type="entry name" value="HIT-like"/>
    <property type="match status" value="1"/>
</dbReference>
<dbReference type="Proteomes" id="UP000325440">
    <property type="component" value="Unassembled WGS sequence"/>
</dbReference>
<sequence length="177" mass="21145">MALKNDLIVAMDNKSVRLYEDEFMVIIADVFPKSKHHYLVLPKEHIQEVNSLKTHHIPKLIYMELKGLEFVVYRTMLPARCFQVGYHAYPSMNRLHLHILSKDFNSVHLRHPFQWNSFHTEFFVPTYKVIVDLQTLGHVKLPLNKKCLNQQLQCHWCKHYFNDIQNLKLHLTLFHSQ</sequence>
<dbReference type="GO" id="GO:0003697">
    <property type="term" value="F:single-stranded DNA binding"/>
    <property type="evidence" value="ECO:0007669"/>
    <property type="project" value="TreeGrafter"/>
</dbReference>
<proteinExistence type="predicted"/>
<keyword evidence="4" id="KW-0863">Zinc-finger</keyword>
<dbReference type="GO" id="GO:0008270">
    <property type="term" value="F:zinc ion binding"/>
    <property type="evidence" value="ECO:0007669"/>
    <property type="project" value="UniProtKB-KW"/>
</dbReference>
<dbReference type="PANTHER" id="PTHR12486">
    <property type="entry name" value="APRATAXIN-RELATED"/>
    <property type="match status" value="1"/>
</dbReference>
<dbReference type="PROSITE" id="PS00028">
    <property type="entry name" value="ZINC_FINGER_C2H2_1"/>
    <property type="match status" value="1"/>
</dbReference>
<dbReference type="GO" id="GO:0030983">
    <property type="term" value="F:mismatched DNA binding"/>
    <property type="evidence" value="ECO:0007669"/>
    <property type="project" value="TreeGrafter"/>
</dbReference>
<evidence type="ECO:0000313" key="12">
    <source>
        <dbReference type="EMBL" id="VVC46247.1"/>
    </source>
</evidence>
<keyword evidence="6" id="KW-0862">Zinc</keyword>
<evidence type="ECO:0000256" key="10">
    <source>
        <dbReference type="PROSITE-ProRule" id="PRU00464"/>
    </source>
</evidence>
<keyword evidence="7" id="KW-0238">DNA-binding</keyword>
<dbReference type="GO" id="GO:0000012">
    <property type="term" value="P:single strand break repair"/>
    <property type="evidence" value="ECO:0007669"/>
    <property type="project" value="TreeGrafter"/>
</dbReference>
<name>A0A5E4NQZ1_9HEMI</name>